<protein>
    <recommendedName>
        <fullName evidence="4">Beta-lactamase-related domain-containing protein</fullName>
    </recommendedName>
</protein>
<comment type="caution">
    <text evidence="5">The sequence shown here is derived from an EMBL/GenBank/DDBJ whole genome shotgun (WGS) entry which is preliminary data.</text>
</comment>
<reference evidence="5 6" key="1">
    <citation type="submission" date="2015-05" db="EMBL/GenBank/DDBJ databases">
        <title>Genome sequencing and analysis of members of genus Stenotrophomonas.</title>
        <authorList>
            <person name="Patil P.P."/>
            <person name="Midha S."/>
            <person name="Patil P.B."/>
        </authorList>
    </citation>
    <scope>NUCLEOTIDE SEQUENCE [LARGE SCALE GENOMIC DNA]</scope>
    <source>
        <strain evidence="5 6">DSM 18929</strain>
    </source>
</reference>
<keyword evidence="6" id="KW-1185">Reference proteome</keyword>
<dbReference type="Proteomes" id="UP000050864">
    <property type="component" value="Unassembled WGS sequence"/>
</dbReference>
<dbReference type="InterPro" id="IPR050491">
    <property type="entry name" value="AmpC-like"/>
</dbReference>
<evidence type="ECO:0000256" key="2">
    <source>
        <dbReference type="ARBA" id="ARBA00023136"/>
    </source>
</evidence>
<comment type="subcellular location">
    <subcellularLocation>
        <location evidence="1">Membrane</location>
    </subcellularLocation>
</comment>
<proteinExistence type="predicted"/>
<dbReference type="Pfam" id="PF00144">
    <property type="entry name" value="Beta-lactamase"/>
    <property type="match status" value="1"/>
</dbReference>
<dbReference type="Gene3D" id="3.40.710.10">
    <property type="entry name" value="DD-peptidase/beta-lactamase superfamily"/>
    <property type="match status" value="1"/>
</dbReference>
<dbReference type="EMBL" id="LDJI01000012">
    <property type="protein sequence ID" value="KRG64810.1"/>
    <property type="molecule type" value="Genomic_DNA"/>
</dbReference>
<feature type="transmembrane region" description="Helical" evidence="3">
    <location>
        <begin position="477"/>
        <end position="501"/>
    </location>
</feature>
<organism evidence="5 6">
    <name type="scientific">Stenotrophomonas humi</name>
    <dbReference type="NCBI Taxonomy" id="405444"/>
    <lineage>
        <taxon>Bacteria</taxon>
        <taxon>Pseudomonadati</taxon>
        <taxon>Pseudomonadota</taxon>
        <taxon>Gammaproteobacteria</taxon>
        <taxon>Lysobacterales</taxon>
        <taxon>Lysobacteraceae</taxon>
        <taxon>Stenotrophomonas</taxon>
    </lineage>
</organism>
<feature type="transmembrane region" description="Helical" evidence="3">
    <location>
        <begin position="513"/>
        <end position="531"/>
    </location>
</feature>
<dbReference type="SUPFAM" id="SSF56601">
    <property type="entry name" value="beta-lactamase/transpeptidase-like"/>
    <property type="match status" value="1"/>
</dbReference>
<name>A0A0R0CEM1_9GAMM</name>
<evidence type="ECO:0000313" key="6">
    <source>
        <dbReference type="Proteomes" id="UP000050864"/>
    </source>
</evidence>
<dbReference type="InterPro" id="IPR012338">
    <property type="entry name" value="Beta-lactam/transpept-like"/>
</dbReference>
<feature type="transmembrane region" description="Helical" evidence="3">
    <location>
        <begin position="579"/>
        <end position="600"/>
    </location>
</feature>
<accession>A0A0R0CEM1</accession>
<evidence type="ECO:0000259" key="4">
    <source>
        <dbReference type="Pfam" id="PF00144"/>
    </source>
</evidence>
<keyword evidence="3" id="KW-1133">Transmembrane helix</keyword>
<evidence type="ECO:0000256" key="1">
    <source>
        <dbReference type="ARBA" id="ARBA00004370"/>
    </source>
</evidence>
<dbReference type="GO" id="GO:0016020">
    <property type="term" value="C:membrane"/>
    <property type="evidence" value="ECO:0007669"/>
    <property type="project" value="UniProtKB-SubCell"/>
</dbReference>
<evidence type="ECO:0000256" key="3">
    <source>
        <dbReference type="SAM" id="Phobius"/>
    </source>
</evidence>
<dbReference type="InterPro" id="IPR001466">
    <property type="entry name" value="Beta-lactam-related"/>
</dbReference>
<dbReference type="AlphaFoldDB" id="A0A0R0CEM1"/>
<dbReference type="PANTHER" id="PTHR46825">
    <property type="entry name" value="D-ALANYL-D-ALANINE-CARBOXYPEPTIDASE/ENDOPEPTIDASE AMPH"/>
    <property type="match status" value="1"/>
</dbReference>
<dbReference type="PATRIC" id="fig|405444.3.peg.354"/>
<dbReference type="STRING" id="405444.ABB26_06755"/>
<dbReference type="PANTHER" id="PTHR46825:SF11">
    <property type="entry name" value="PENICILLIN-BINDING PROTEIN 4"/>
    <property type="match status" value="1"/>
</dbReference>
<feature type="domain" description="Beta-lactamase-related" evidence="4">
    <location>
        <begin position="28"/>
        <end position="366"/>
    </location>
</feature>
<feature type="transmembrane region" description="Helical" evidence="3">
    <location>
        <begin position="543"/>
        <end position="567"/>
    </location>
</feature>
<keyword evidence="2 3" id="KW-0472">Membrane</keyword>
<gene>
    <name evidence="5" type="ORF">ABB26_06755</name>
</gene>
<sequence>MLAGFLLWTAVATTTSGATIEGTSLQADMQQLLREEGWEGAVWSTVAADGSVISGAAGVSDARTRAPMLASSRVHVGSVTKTVLAVGVLRLVSSGRLSLDAPVSEVLPSLRFDNPWETTHPVRVRHLLEHTAGLENLKLSQFFSLQATTDTPLATGSGTDKGVLSVLSRPGSRFSYSNVGYTLLGQVIEAVAAERYETWMDREVLAPLAMHDSTFAFTAQSGPSADARLAMGHFEQAHPAPAVPTYLRPAAQLTTTAADMARFAVFLLGDGTVHAQPFISPELMAAITRPGDTEAARAGLPLGHGLVLVGRDRHGVVGACHPGNTVGFWAMLCVFPQHRGAFFVATNTDNEDADNERLNRRLADALALPKAAPTSASKPGEHSLSDWSGFYVRAPAPMPAIAPLQALTDFIRVDEVGNTLRLRTLSKDAQLLQPMGGNLFRADGRTLPSHALLIGDDGKRVLSDGLRSHVRVPKWQIALPALLLAIACAALVILLVLGFALALRRRLHWRHPAFAPLLACTALLLPWPFFLQQSLLQLGDRTVASSLLALLTLALPVALLAGVALGTRQWREGSRSLRAATLCIAMSLPGVLLLVAWGLLPLRLWSL</sequence>
<evidence type="ECO:0000313" key="5">
    <source>
        <dbReference type="EMBL" id="KRG64810.1"/>
    </source>
</evidence>
<keyword evidence="3" id="KW-0812">Transmembrane</keyword>